<keyword evidence="2" id="KW-1185">Reference proteome</keyword>
<protein>
    <submittedName>
        <fullName evidence="1">Uncharacterized protein</fullName>
    </submittedName>
</protein>
<accession>A0ABQ8SUK5</accession>
<dbReference type="EMBL" id="JAJSOF020000019">
    <property type="protein sequence ID" value="KAJ4437879.1"/>
    <property type="molecule type" value="Genomic_DNA"/>
</dbReference>
<gene>
    <name evidence="1" type="ORF">ANN_13818</name>
</gene>
<comment type="caution">
    <text evidence="1">The sequence shown here is derived from an EMBL/GenBank/DDBJ whole genome shotgun (WGS) entry which is preliminary data.</text>
</comment>
<evidence type="ECO:0000313" key="2">
    <source>
        <dbReference type="Proteomes" id="UP001148838"/>
    </source>
</evidence>
<sequence length="293" mass="34381">MCNMILSANIPLKKLSDPHFRGFLQKFSRYKNCLSDRRRRFSFDNLREYIVVYCNAGNCTTDDENYNFPSEPQISWLSDSVVTYREIKLGMQISLIPWTLTQTLTTSFGAKHIEVLLIDDRWHHMIENIYACRGKEISETDPIQPLTRFRLSYPTSNTVPSVYIESRIKVVVNTNSIELVSIVRSRNMFAFSSDERAFNIESYFRTGRTEVKIEFTVRKKIKPYFYRVSKTYVYLICCLPYKIRHVGEMTLYCASINYERITTDRISLEDATLDRVQASDLTPMQHPEYSHEA</sequence>
<reference evidence="1 2" key="1">
    <citation type="journal article" date="2022" name="Allergy">
        <title>Genome assembly and annotation of Periplaneta americana reveal a comprehensive cockroach allergen profile.</title>
        <authorList>
            <person name="Wang L."/>
            <person name="Xiong Q."/>
            <person name="Saelim N."/>
            <person name="Wang L."/>
            <person name="Nong W."/>
            <person name="Wan A.T."/>
            <person name="Shi M."/>
            <person name="Liu X."/>
            <person name="Cao Q."/>
            <person name="Hui J.H.L."/>
            <person name="Sookrung N."/>
            <person name="Leung T.F."/>
            <person name="Tungtrongchitr A."/>
            <person name="Tsui S.K.W."/>
        </authorList>
    </citation>
    <scope>NUCLEOTIDE SEQUENCE [LARGE SCALE GENOMIC DNA]</scope>
    <source>
        <strain evidence="1">PWHHKU_190912</strain>
    </source>
</reference>
<dbReference type="Proteomes" id="UP001148838">
    <property type="component" value="Unassembled WGS sequence"/>
</dbReference>
<evidence type="ECO:0000313" key="1">
    <source>
        <dbReference type="EMBL" id="KAJ4437879.1"/>
    </source>
</evidence>
<proteinExistence type="predicted"/>
<organism evidence="1 2">
    <name type="scientific">Periplaneta americana</name>
    <name type="common">American cockroach</name>
    <name type="synonym">Blatta americana</name>
    <dbReference type="NCBI Taxonomy" id="6978"/>
    <lineage>
        <taxon>Eukaryota</taxon>
        <taxon>Metazoa</taxon>
        <taxon>Ecdysozoa</taxon>
        <taxon>Arthropoda</taxon>
        <taxon>Hexapoda</taxon>
        <taxon>Insecta</taxon>
        <taxon>Pterygota</taxon>
        <taxon>Neoptera</taxon>
        <taxon>Polyneoptera</taxon>
        <taxon>Dictyoptera</taxon>
        <taxon>Blattodea</taxon>
        <taxon>Blattoidea</taxon>
        <taxon>Blattidae</taxon>
        <taxon>Blattinae</taxon>
        <taxon>Periplaneta</taxon>
    </lineage>
</organism>
<name>A0ABQ8SUK5_PERAM</name>